<dbReference type="GeneID" id="78820297"/>
<sequence length="288" mass="29601">MPWTDAPDGNTTDGGSSDPETTWDGTDPSTTAEDAADSTEDTNSWIDWSDSDGDGALYEGSDPLNLGGSDSSGSDGSDSSGDSGSDSSGSDGSSTTDPWQGGDSDPSTQISIGSPRVPNRARPGENVDVSASVTNNATFIGPEDRCDSSAIGLEGIEVRLEVLVDGQRVDSSSACIAGTGYTTEFNLTWTTPNVSEVQTKTVEYVAKGAQSGEVKDRLEQTITLDPDAPEQPDDNNGGNNPLGNLLGGIGGEGGGPIEKIAMILALYMVAQMVMQIMATTSGAGMVRR</sequence>
<feature type="compositionally biased region" description="Low complexity" evidence="1">
    <location>
        <begin position="67"/>
        <end position="94"/>
    </location>
</feature>
<gene>
    <name evidence="2" type="ORF">ACFQMA_09280</name>
</gene>
<dbReference type="Proteomes" id="UP001596432">
    <property type="component" value="Unassembled WGS sequence"/>
</dbReference>
<feature type="compositionally biased region" description="Polar residues" evidence="1">
    <location>
        <begin position="9"/>
        <end position="32"/>
    </location>
</feature>
<feature type="region of interest" description="Disordered" evidence="1">
    <location>
        <begin position="1"/>
        <end position="129"/>
    </location>
</feature>
<evidence type="ECO:0000256" key="1">
    <source>
        <dbReference type="SAM" id="MobiDB-lite"/>
    </source>
</evidence>
<name>A0ABD5XYA9_9EURY</name>
<dbReference type="AlphaFoldDB" id="A0ABD5XYA9"/>
<comment type="caution">
    <text evidence="2">The sequence shown here is derived from an EMBL/GenBank/DDBJ whole genome shotgun (WGS) entry which is preliminary data.</text>
</comment>
<feature type="region of interest" description="Disordered" evidence="1">
    <location>
        <begin position="224"/>
        <end position="243"/>
    </location>
</feature>
<dbReference type="RefSeq" id="WP_274325591.1">
    <property type="nucleotide sequence ID" value="NZ_CP118158.1"/>
</dbReference>
<protein>
    <recommendedName>
        <fullName evidence="4">CARDB protein</fullName>
    </recommendedName>
</protein>
<organism evidence="2 3">
    <name type="scientific">Halosimplex aquaticum</name>
    <dbReference type="NCBI Taxonomy" id="3026162"/>
    <lineage>
        <taxon>Archaea</taxon>
        <taxon>Methanobacteriati</taxon>
        <taxon>Methanobacteriota</taxon>
        <taxon>Stenosarchaea group</taxon>
        <taxon>Halobacteria</taxon>
        <taxon>Halobacteriales</taxon>
        <taxon>Haloarculaceae</taxon>
        <taxon>Halosimplex</taxon>
    </lineage>
</organism>
<evidence type="ECO:0000313" key="2">
    <source>
        <dbReference type="EMBL" id="MFC7140024.1"/>
    </source>
</evidence>
<keyword evidence="3" id="KW-1185">Reference proteome</keyword>
<dbReference type="EMBL" id="JBHTAS010000001">
    <property type="protein sequence ID" value="MFC7140024.1"/>
    <property type="molecule type" value="Genomic_DNA"/>
</dbReference>
<reference evidence="2 3" key="1">
    <citation type="journal article" date="2019" name="Int. J. Syst. Evol. Microbiol.">
        <title>The Global Catalogue of Microorganisms (GCM) 10K type strain sequencing project: providing services to taxonomists for standard genome sequencing and annotation.</title>
        <authorList>
            <consortium name="The Broad Institute Genomics Platform"/>
            <consortium name="The Broad Institute Genome Sequencing Center for Infectious Disease"/>
            <person name="Wu L."/>
            <person name="Ma J."/>
        </authorList>
    </citation>
    <scope>NUCLEOTIDE SEQUENCE [LARGE SCALE GENOMIC DNA]</scope>
    <source>
        <strain evidence="2 3">XZYJT29</strain>
    </source>
</reference>
<proteinExistence type="predicted"/>
<evidence type="ECO:0000313" key="3">
    <source>
        <dbReference type="Proteomes" id="UP001596432"/>
    </source>
</evidence>
<evidence type="ECO:0008006" key="4">
    <source>
        <dbReference type="Google" id="ProtNLM"/>
    </source>
</evidence>
<accession>A0ABD5XYA9</accession>